<proteinExistence type="predicted"/>
<accession>W1F2B6</accession>
<evidence type="ECO:0000313" key="2">
    <source>
        <dbReference type="Proteomes" id="UP000019199"/>
    </source>
</evidence>
<evidence type="ECO:0000313" key="1">
    <source>
        <dbReference type="EMBL" id="CDL27828.1"/>
    </source>
</evidence>
<name>W1F2B6_ECOLX</name>
<comment type="caution">
    <text evidence="1">The sequence shown here is derived from an EMBL/GenBank/DDBJ whole genome shotgun (WGS) entry which is preliminary data.</text>
</comment>
<sequence length="52" mass="5900">MITYHDAFAKANHYLDDADLPVVITLHGRFSQAGISVSKHENFSKLEMRPRA</sequence>
<protein>
    <submittedName>
        <fullName evidence="1">Uncharacterized protein</fullName>
    </submittedName>
</protein>
<dbReference type="Proteomes" id="UP000019199">
    <property type="component" value="Unassembled WGS sequence"/>
</dbReference>
<dbReference type="EMBL" id="CBWN010000108">
    <property type="protein sequence ID" value="CDL27828.1"/>
    <property type="molecule type" value="Genomic_DNA"/>
</dbReference>
<reference evidence="1 2" key="1">
    <citation type="submission" date="2013-10" db="EMBL/GenBank/DDBJ databases">
        <title>Antibiotic resistance diversity of beta-lactamase producers in the General Hospital Vienna.</title>
        <authorList>
            <person name="Barisic I."/>
            <person name="Mitteregger D."/>
            <person name="Hirschl A.M."/>
            <person name="Noehammer C."/>
            <person name="Wiesinger-Mayr H."/>
        </authorList>
    </citation>
    <scope>NUCLEOTIDE SEQUENCE [LARGE SCALE GENOMIC DNA]</scope>
    <source>
        <strain evidence="1 2">ISC7</strain>
    </source>
</reference>
<organism evidence="1 2">
    <name type="scientific">Escherichia coli ISC7</name>
    <dbReference type="NCBI Taxonomy" id="1432555"/>
    <lineage>
        <taxon>Bacteria</taxon>
        <taxon>Pseudomonadati</taxon>
        <taxon>Pseudomonadota</taxon>
        <taxon>Gammaproteobacteria</taxon>
        <taxon>Enterobacterales</taxon>
        <taxon>Enterobacteriaceae</taxon>
        <taxon>Escherichia</taxon>
    </lineage>
</organism>
<dbReference type="AlphaFoldDB" id="W1F2B6"/>